<evidence type="ECO:0000256" key="5">
    <source>
        <dbReference type="SAM" id="MobiDB-lite"/>
    </source>
</evidence>
<keyword evidence="8" id="KW-1185">Reference proteome</keyword>
<dbReference type="SMART" id="SM00343">
    <property type="entry name" value="ZnF_C2HC"/>
    <property type="match status" value="1"/>
</dbReference>
<dbReference type="InterPro" id="IPR025829">
    <property type="entry name" value="Zn_knuckle_CX2CX3GHX4C"/>
</dbReference>
<dbReference type="EnsemblMetazoa" id="AQUA005863-RA">
    <property type="protein sequence ID" value="AQUA005863-PA"/>
    <property type="gene ID" value="AQUA005863"/>
</dbReference>
<keyword evidence="3" id="KW-0862">Zinc</keyword>
<dbReference type="Pfam" id="PF23490">
    <property type="entry name" value="ZCCHC24_C"/>
    <property type="match status" value="1"/>
</dbReference>
<feature type="region of interest" description="Disordered" evidence="5">
    <location>
        <begin position="176"/>
        <end position="211"/>
    </location>
</feature>
<evidence type="ECO:0000313" key="8">
    <source>
        <dbReference type="Proteomes" id="UP000076407"/>
    </source>
</evidence>
<evidence type="ECO:0000256" key="1">
    <source>
        <dbReference type="ARBA" id="ARBA00022723"/>
    </source>
</evidence>
<feature type="region of interest" description="Disordered" evidence="5">
    <location>
        <begin position="25"/>
        <end position="48"/>
    </location>
</feature>
<evidence type="ECO:0000256" key="4">
    <source>
        <dbReference type="PROSITE-ProRule" id="PRU00047"/>
    </source>
</evidence>
<protein>
    <recommendedName>
        <fullName evidence="6">CCHC-type domain-containing protein</fullName>
    </recommendedName>
</protein>
<dbReference type="InterPro" id="IPR027377">
    <property type="entry name" value="ZAR1/RTP1-5-like_Znf-3CxxC"/>
</dbReference>
<keyword evidence="2 4" id="KW-0863">Zinc-finger</keyword>
<evidence type="ECO:0000259" key="6">
    <source>
        <dbReference type="PROSITE" id="PS50158"/>
    </source>
</evidence>
<dbReference type="VEuPathDB" id="VectorBase:AQUA005863"/>
<dbReference type="PROSITE" id="PS50158">
    <property type="entry name" value="ZF_CCHC"/>
    <property type="match status" value="1"/>
</dbReference>
<feature type="compositionally biased region" description="Basic residues" evidence="5">
    <location>
        <begin position="180"/>
        <end position="206"/>
    </location>
</feature>
<dbReference type="Proteomes" id="UP000076407">
    <property type="component" value="Unassembled WGS sequence"/>
</dbReference>
<dbReference type="STRING" id="34691.A0A182X7S7"/>
<dbReference type="Pfam" id="PF17180">
    <property type="entry name" value="Zn_ribbon_3CxxC_2"/>
    <property type="match status" value="1"/>
</dbReference>
<dbReference type="SUPFAM" id="SSF57756">
    <property type="entry name" value="Retrovirus zinc finger-like domains"/>
    <property type="match status" value="1"/>
</dbReference>
<dbReference type="AlphaFoldDB" id="A0A182X7S7"/>
<dbReference type="Gene3D" id="4.10.60.10">
    <property type="entry name" value="Zinc finger, CCHC-type"/>
    <property type="match status" value="1"/>
</dbReference>
<dbReference type="GO" id="GO:0008270">
    <property type="term" value="F:zinc ion binding"/>
    <property type="evidence" value="ECO:0007669"/>
    <property type="project" value="UniProtKB-KW"/>
</dbReference>
<feature type="compositionally biased region" description="Low complexity" evidence="5">
    <location>
        <begin position="28"/>
        <end position="38"/>
    </location>
</feature>
<dbReference type="GO" id="GO:0003676">
    <property type="term" value="F:nucleic acid binding"/>
    <property type="evidence" value="ECO:0007669"/>
    <property type="project" value="InterPro"/>
</dbReference>
<dbReference type="InterPro" id="IPR057809">
    <property type="entry name" value="ZCCHC24_C"/>
</dbReference>
<organism evidence="7 8">
    <name type="scientific">Anopheles quadriannulatus</name>
    <name type="common">Mosquito</name>
    <dbReference type="NCBI Taxonomy" id="34691"/>
    <lineage>
        <taxon>Eukaryota</taxon>
        <taxon>Metazoa</taxon>
        <taxon>Ecdysozoa</taxon>
        <taxon>Arthropoda</taxon>
        <taxon>Hexapoda</taxon>
        <taxon>Insecta</taxon>
        <taxon>Pterygota</taxon>
        <taxon>Neoptera</taxon>
        <taxon>Endopterygota</taxon>
        <taxon>Diptera</taxon>
        <taxon>Nematocera</taxon>
        <taxon>Culicoidea</taxon>
        <taxon>Culicidae</taxon>
        <taxon>Anophelinae</taxon>
        <taxon>Anopheles</taxon>
    </lineage>
</organism>
<evidence type="ECO:0000256" key="2">
    <source>
        <dbReference type="ARBA" id="ARBA00022771"/>
    </source>
</evidence>
<feature type="compositionally biased region" description="Gly residues" evidence="5">
    <location>
        <begin position="39"/>
        <end position="48"/>
    </location>
</feature>
<dbReference type="InterPro" id="IPR036875">
    <property type="entry name" value="Znf_CCHC_sf"/>
</dbReference>
<dbReference type="SMART" id="SM01328">
    <property type="entry name" value="zf-3CxxC"/>
    <property type="match status" value="1"/>
</dbReference>
<accession>A0A182X7S7</accession>
<evidence type="ECO:0000313" key="7">
    <source>
        <dbReference type="EnsemblMetazoa" id="AQUA005863-PA"/>
    </source>
</evidence>
<dbReference type="Pfam" id="PF13696">
    <property type="entry name" value="zf-CCHC_2"/>
    <property type="match status" value="1"/>
</dbReference>
<name>A0A182X7S7_ANOQN</name>
<dbReference type="InterPro" id="IPR033446">
    <property type="entry name" value="ZCCHC24_Znf-3CxxC"/>
</dbReference>
<sequence>MCTLATSVATPGLGAGRMGLNAIQPRQGSTESAGSGDSDSGGGGGGTFGSPVSTAAAAAAALQWYYLANLDAHSSESLQSSKLFSPPYWTGPESFAPSTLSSDAYAQDRRDECDSPLLAEELAELCDQFDELGLLEITSRARPTHLEVEHHAGYGRAFLTGAVKGFAGYGRSVSPTTLVHQHHPHHYHHQHHHHQHHHNHHHHAKQQHHELPLTRPQQALHLHAPLPLTSNHYHQPTYGGHQPLPLHAGGMEQQHLQNANLKYSKVPPANYLCHLCFKKGHYIRDCPQARPKAEGKTPYQGKKRCFGEYKCPKCKRKWMSGNSWANHGQECIKCHINVYPHKQRPLEKPDGLDVSDQSKVHPQMLCEKCKTLGYYCRRIQ</sequence>
<reference evidence="7" key="1">
    <citation type="submission" date="2020-05" db="UniProtKB">
        <authorList>
            <consortium name="EnsemblMetazoa"/>
        </authorList>
    </citation>
    <scope>IDENTIFICATION</scope>
    <source>
        <strain evidence="7">SANGQUA</strain>
    </source>
</reference>
<dbReference type="InterPro" id="IPR001878">
    <property type="entry name" value="Znf_CCHC"/>
</dbReference>
<keyword evidence="1" id="KW-0479">Metal-binding</keyword>
<proteinExistence type="predicted"/>
<evidence type="ECO:0000256" key="3">
    <source>
        <dbReference type="ARBA" id="ARBA00022833"/>
    </source>
</evidence>
<feature type="region of interest" description="Disordered" evidence="5">
    <location>
        <begin position="228"/>
        <end position="248"/>
    </location>
</feature>
<feature type="domain" description="CCHC-type" evidence="6">
    <location>
        <begin position="273"/>
        <end position="288"/>
    </location>
</feature>